<dbReference type="PANTHER" id="PTHR42944:SF1">
    <property type="entry name" value="ADENINE DNA GLYCOSYLASE"/>
    <property type="match status" value="1"/>
</dbReference>
<keyword evidence="13 14" id="KW-0326">Glycosidase</keyword>
<reference evidence="16" key="1">
    <citation type="submission" date="2013-06" db="EMBL/GenBank/DDBJ databases">
        <authorList>
            <person name="Weinstock G."/>
            <person name="Sodergren E."/>
            <person name="Clifton S."/>
            <person name="Fulton L."/>
            <person name="Fulton B."/>
            <person name="Courtney L."/>
            <person name="Fronick C."/>
            <person name="Harrison M."/>
            <person name="Strong C."/>
            <person name="Farmer C."/>
            <person name="Delahaunty K."/>
            <person name="Markovic C."/>
            <person name="Hall O."/>
            <person name="Minx P."/>
            <person name="Tomlinson C."/>
            <person name="Mitreva M."/>
            <person name="Nelson J."/>
            <person name="Hou S."/>
            <person name="Wollam A."/>
            <person name="Pepin K.H."/>
            <person name="Johnson M."/>
            <person name="Bhonagiri V."/>
            <person name="Nash W.E."/>
            <person name="Warren W."/>
            <person name="Chinwalla A."/>
            <person name="Mardis E.R."/>
            <person name="Wilson R.K."/>
        </authorList>
    </citation>
    <scope>NUCLEOTIDE SEQUENCE [LARGE SCALE GENOMIC DNA]</scope>
    <source>
        <strain evidence="16">ATCC 49176</strain>
    </source>
</reference>
<dbReference type="NCBIfam" id="TIGR01084">
    <property type="entry name" value="mutY"/>
    <property type="match status" value="1"/>
</dbReference>
<sequence length="410" mass="46422">MNLVLGLFLVIINENVSRKEALYMTNSRSSWPQAMVAWDQARVHAFRKDLLAWYDKNKRDLPWRKSQDPYAIWVSEIMLQQTQVATVIPYYQRFMAALPTVADLAQAPEETLLNLWQGLGYYSRVRNMQAAAQQVMADFGGRMPDQVDSLLSLKGIGPYTAAAIASMAFGRVAPALDGNLFRIVARLFRLKDDIALPKSRKVFMEILDILIDPDRPGDFNQAMMDLGACVMTPSNPRPDNHPLAAYDASYQVGDSDQYPVKSKKVKQTRHDLTAYFVLDSQGNWLLRRHGEAELLTGLWHFPMLEQSMVYEEVTAAELTEPLLDWLREEALVEGDSPLSSQVVSPALGQVKHVFSHRIWQVQLVGLRLDTSGPLQEGWCWVAPEDVGQLPLSTLQEKLMQVLVHEKEAIR</sequence>
<evidence type="ECO:0000256" key="8">
    <source>
        <dbReference type="ARBA" id="ARBA00022763"/>
    </source>
</evidence>
<dbReference type="Pfam" id="PF14815">
    <property type="entry name" value="NUDIX_4"/>
    <property type="match status" value="1"/>
</dbReference>
<dbReference type="eggNOG" id="COG1194">
    <property type="taxonomic scope" value="Bacteria"/>
</dbReference>
<dbReference type="EC" id="3.2.2.31" evidence="4 14"/>
<keyword evidence="8 14" id="KW-0227">DNA damage</keyword>
<dbReference type="EMBL" id="ACIN03000003">
    <property type="protein sequence ID" value="ESK66075.1"/>
    <property type="molecule type" value="Genomic_DNA"/>
</dbReference>
<dbReference type="InterPro" id="IPR003265">
    <property type="entry name" value="HhH-GPD_domain"/>
</dbReference>
<evidence type="ECO:0000256" key="14">
    <source>
        <dbReference type="RuleBase" id="RU365096"/>
    </source>
</evidence>
<evidence type="ECO:0000256" key="2">
    <source>
        <dbReference type="ARBA" id="ARBA00002933"/>
    </source>
</evidence>
<accession>W1Q4B4</accession>
<evidence type="ECO:0000256" key="6">
    <source>
        <dbReference type="ARBA" id="ARBA00022485"/>
    </source>
</evidence>
<protein>
    <recommendedName>
        <fullName evidence="5 14">Adenine DNA glycosylase</fullName>
        <ecNumber evidence="4 14">3.2.2.31</ecNumber>
    </recommendedName>
</protein>
<keyword evidence="10 14" id="KW-0408">Iron</keyword>
<comment type="catalytic activity">
    <reaction evidence="1 14">
        <text>Hydrolyzes free adenine bases from 7,8-dihydro-8-oxoguanine:adenine mismatched double-stranded DNA, leaving an apurinic site.</text>
        <dbReference type="EC" id="3.2.2.31"/>
    </reaction>
</comment>
<comment type="function">
    <text evidence="2">Adenine glycosylase active on G-A mispairs. MutY also corrects error-prone DNA synthesis past GO lesions which are due to the oxidatively damaged form of guanine: 7,8-dihydro-8-oxoguanine (8-oxo-dGTP).</text>
</comment>
<dbReference type="GO" id="GO:0051539">
    <property type="term" value="F:4 iron, 4 sulfur cluster binding"/>
    <property type="evidence" value="ECO:0007669"/>
    <property type="project" value="UniProtKB-UniRule"/>
</dbReference>
<dbReference type="GO" id="GO:0046872">
    <property type="term" value="F:metal ion binding"/>
    <property type="evidence" value="ECO:0007669"/>
    <property type="project" value="UniProtKB-UniRule"/>
</dbReference>
<dbReference type="SUPFAM" id="SSF48150">
    <property type="entry name" value="DNA-glycosylase"/>
    <property type="match status" value="1"/>
</dbReference>
<comment type="similarity">
    <text evidence="3 14">Belongs to the Nth/MutY family.</text>
</comment>
<evidence type="ECO:0000256" key="12">
    <source>
        <dbReference type="ARBA" id="ARBA00023204"/>
    </source>
</evidence>
<evidence type="ECO:0000259" key="15">
    <source>
        <dbReference type="SMART" id="SM00478"/>
    </source>
</evidence>
<dbReference type="InterPro" id="IPR005760">
    <property type="entry name" value="A/G_AdeGlyc_MutY"/>
</dbReference>
<dbReference type="Pfam" id="PF00633">
    <property type="entry name" value="HHH"/>
    <property type="match status" value="1"/>
</dbReference>
<evidence type="ECO:0000256" key="13">
    <source>
        <dbReference type="ARBA" id="ARBA00023295"/>
    </source>
</evidence>
<dbReference type="PANTHER" id="PTHR42944">
    <property type="entry name" value="ADENINE DNA GLYCOSYLASE"/>
    <property type="match status" value="1"/>
</dbReference>
<dbReference type="InterPro" id="IPR023170">
    <property type="entry name" value="HhH_base_excis_C"/>
</dbReference>
<dbReference type="Gene3D" id="1.10.340.30">
    <property type="entry name" value="Hypothetical protein, domain 2"/>
    <property type="match status" value="1"/>
</dbReference>
<dbReference type="Gene3D" id="1.10.1670.10">
    <property type="entry name" value="Helix-hairpin-Helix base-excision DNA repair enzymes (C-terminal)"/>
    <property type="match status" value="1"/>
</dbReference>
<dbReference type="HOGENOM" id="CLU_012862_0_2_9"/>
<evidence type="ECO:0000256" key="9">
    <source>
        <dbReference type="ARBA" id="ARBA00022801"/>
    </source>
</evidence>
<evidence type="ECO:0000313" key="17">
    <source>
        <dbReference type="Proteomes" id="UP000019050"/>
    </source>
</evidence>
<comment type="caution">
    <text evidence="16">The sequence shown here is derived from an EMBL/GenBank/DDBJ whole genome shotgun (WGS) entry which is preliminary data.</text>
</comment>
<keyword evidence="12" id="KW-0234">DNA repair</keyword>
<evidence type="ECO:0000256" key="5">
    <source>
        <dbReference type="ARBA" id="ARBA00022023"/>
    </source>
</evidence>
<keyword evidence="6" id="KW-0004">4Fe-4S</keyword>
<name>W1Q4B4_ABIDE</name>
<dbReference type="InterPro" id="IPR015797">
    <property type="entry name" value="NUDIX_hydrolase-like_dom_sf"/>
</dbReference>
<feature type="domain" description="HhH-GPD" evidence="15">
    <location>
        <begin position="78"/>
        <end position="229"/>
    </location>
</feature>
<evidence type="ECO:0000256" key="11">
    <source>
        <dbReference type="ARBA" id="ARBA00023014"/>
    </source>
</evidence>
<evidence type="ECO:0000313" key="16">
    <source>
        <dbReference type="EMBL" id="ESK66075.1"/>
    </source>
</evidence>
<evidence type="ECO:0000256" key="1">
    <source>
        <dbReference type="ARBA" id="ARBA00000843"/>
    </source>
</evidence>
<dbReference type="AlphaFoldDB" id="W1Q4B4"/>
<evidence type="ECO:0000256" key="7">
    <source>
        <dbReference type="ARBA" id="ARBA00022723"/>
    </source>
</evidence>
<dbReference type="GO" id="GO:0034039">
    <property type="term" value="F:8-oxo-7,8-dihydroguanine DNA N-glycosylase activity"/>
    <property type="evidence" value="ECO:0007669"/>
    <property type="project" value="TreeGrafter"/>
</dbReference>
<dbReference type="FunFam" id="1.10.340.30:FF:000002">
    <property type="entry name" value="Adenine DNA glycosylase"/>
    <property type="match status" value="1"/>
</dbReference>
<dbReference type="InterPro" id="IPR000445">
    <property type="entry name" value="HhH_motif"/>
</dbReference>
<dbReference type="CDD" id="cd03431">
    <property type="entry name" value="NUDIX_DNA_Glycosylase_C-MutY"/>
    <property type="match status" value="1"/>
</dbReference>
<dbReference type="SUPFAM" id="SSF55811">
    <property type="entry name" value="Nudix"/>
    <property type="match status" value="1"/>
</dbReference>
<organism evidence="16 17">
    <name type="scientific">Abiotrophia defectiva ATCC 49176</name>
    <dbReference type="NCBI Taxonomy" id="592010"/>
    <lineage>
        <taxon>Bacteria</taxon>
        <taxon>Bacillati</taxon>
        <taxon>Bacillota</taxon>
        <taxon>Bacilli</taxon>
        <taxon>Lactobacillales</taxon>
        <taxon>Aerococcaceae</taxon>
        <taxon>Abiotrophia</taxon>
    </lineage>
</organism>
<keyword evidence="11" id="KW-0411">Iron-sulfur</keyword>
<dbReference type="InterPro" id="IPR011257">
    <property type="entry name" value="DNA_glycosylase"/>
</dbReference>
<dbReference type="Proteomes" id="UP000019050">
    <property type="component" value="Unassembled WGS sequence"/>
</dbReference>
<dbReference type="InterPro" id="IPR044298">
    <property type="entry name" value="MIG/MutY"/>
</dbReference>
<dbReference type="Pfam" id="PF00730">
    <property type="entry name" value="HhH-GPD"/>
    <property type="match status" value="1"/>
</dbReference>
<keyword evidence="17" id="KW-1185">Reference proteome</keyword>
<proteinExistence type="inferred from homology"/>
<dbReference type="GO" id="GO:0006284">
    <property type="term" value="P:base-excision repair"/>
    <property type="evidence" value="ECO:0007669"/>
    <property type="project" value="UniProtKB-UniRule"/>
</dbReference>
<dbReference type="Gene3D" id="3.90.79.10">
    <property type="entry name" value="Nucleoside Triphosphate Pyrophosphohydrolase"/>
    <property type="match status" value="1"/>
</dbReference>
<dbReference type="GO" id="GO:0032357">
    <property type="term" value="F:oxidized purine DNA binding"/>
    <property type="evidence" value="ECO:0007669"/>
    <property type="project" value="TreeGrafter"/>
</dbReference>
<dbReference type="CDD" id="cd00056">
    <property type="entry name" value="ENDO3c"/>
    <property type="match status" value="1"/>
</dbReference>
<evidence type="ECO:0000256" key="10">
    <source>
        <dbReference type="ARBA" id="ARBA00023004"/>
    </source>
</evidence>
<dbReference type="GO" id="GO:0035485">
    <property type="term" value="F:adenine/guanine mispair binding"/>
    <property type="evidence" value="ECO:0007669"/>
    <property type="project" value="TreeGrafter"/>
</dbReference>
<dbReference type="GO" id="GO:0000701">
    <property type="term" value="F:purine-specific mismatch base pair DNA N-glycosylase activity"/>
    <property type="evidence" value="ECO:0007669"/>
    <property type="project" value="UniProtKB-EC"/>
</dbReference>
<dbReference type="STRING" id="592010.GCWU000182_000417"/>
<dbReference type="InterPro" id="IPR029119">
    <property type="entry name" value="MutY_C"/>
</dbReference>
<keyword evidence="7" id="KW-0479">Metal-binding</keyword>
<gene>
    <name evidence="16" type="ORF">GCWU000182_000417</name>
</gene>
<evidence type="ECO:0000256" key="4">
    <source>
        <dbReference type="ARBA" id="ARBA00012045"/>
    </source>
</evidence>
<comment type="cofactor">
    <cofactor evidence="14">
        <name>[4Fe-4S] cluster</name>
        <dbReference type="ChEBI" id="CHEBI:49883"/>
    </cofactor>
    <text evidence="14">Binds 1 [4Fe-4S] cluster.</text>
</comment>
<keyword evidence="9" id="KW-0378">Hydrolase</keyword>
<evidence type="ECO:0000256" key="3">
    <source>
        <dbReference type="ARBA" id="ARBA00008343"/>
    </source>
</evidence>
<dbReference type="GO" id="GO:0006298">
    <property type="term" value="P:mismatch repair"/>
    <property type="evidence" value="ECO:0007669"/>
    <property type="project" value="TreeGrafter"/>
</dbReference>
<dbReference type="SMART" id="SM00478">
    <property type="entry name" value="ENDO3c"/>
    <property type="match status" value="1"/>
</dbReference>